<dbReference type="InterPro" id="IPR050985">
    <property type="entry name" value="Alpha-glycosidase_related"/>
</dbReference>
<evidence type="ECO:0000259" key="8">
    <source>
        <dbReference type="Pfam" id="PF13802"/>
    </source>
</evidence>
<gene>
    <name evidence="10" type="primary">yicI</name>
    <name evidence="10" type="ORF">IAA64_04360</name>
</gene>
<dbReference type="PANTHER" id="PTHR43053">
    <property type="entry name" value="GLYCOSIDASE FAMILY 31"/>
    <property type="match status" value="1"/>
</dbReference>
<dbReference type="SUPFAM" id="SSF117125">
    <property type="entry name" value="Putative glucosidase YicI, C-terminal domain"/>
    <property type="match status" value="1"/>
</dbReference>
<proteinExistence type="inferred from homology"/>
<evidence type="ECO:0000256" key="5">
    <source>
        <dbReference type="ARBA" id="ARBA00066962"/>
    </source>
</evidence>
<comment type="similarity">
    <text evidence="1 6">Belongs to the glycosyl hydrolase 31 family.</text>
</comment>
<dbReference type="FunFam" id="3.20.20.80:FF:000053">
    <property type="entry name" value="Alpha-xylosidase YicI"/>
    <property type="match status" value="1"/>
</dbReference>
<dbReference type="InterPro" id="IPR025887">
    <property type="entry name" value="Glyco_hydro_31_N_dom"/>
</dbReference>
<feature type="domain" description="Glycoside hydrolase family 31 N-terminal" evidence="8">
    <location>
        <begin position="123"/>
        <end position="212"/>
    </location>
</feature>
<dbReference type="Pfam" id="PF21365">
    <property type="entry name" value="Glyco_hydro_31_3rd"/>
    <property type="match status" value="1"/>
</dbReference>
<comment type="caution">
    <text evidence="10">The sequence shown here is derived from an EMBL/GenBank/DDBJ whole genome shotgun (WGS) entry which is preliminary data.</text>
</comment>
<keyword evidence="2 6" id="KW-0378">Hydrolase</keyword>
<evidence type="ECO:0000256" key="6">
    <source>
        <dbReference type="RuleBase" id="RU361185"/>
    </source>
</evidence>
<dbReference type="GO" id="GO:0005975">
    <property type="term" value="P:carbohydrate metabolic process"/>
    <property type="evidence" value="ECO:0007669"/>
    <property type="project" value="InterPro"/>
</dbReference>
<dbReference type="Pfam" id="PF13802">
    <property type="entry name" value="Gal_mutarotas_2"/>
    <property type="match status" value="1"/>
</dbReference>
<evidence type="ECO:0000256" key="1">
    <source>
        <dbReference type="ARBA" id="ARBA00007806"/>
    </source>
</evidence>
<dbReference type="Gene3D" id="3.20.20.80">
    <property type="entry name" value="Glycosidases"/>
    <property type="match status" value="1"/>
</dbReference>
<reference evidence="10" key="1">
    <citation type="submission" date="2020-10" db="EMBL/GenBank/DDBJ databases">
        <authorList>
            <person name="Gilroy R."/>
        </authorList>
    </citation>
    <scope>NUCLEOTIDE SEQUENCE</scope>
    <source>
        <strain evidence="10">CHK183-6373</strain>
    </source>
</reference>
<evidence type="ECO:0000313" key="10">
    <source>
        <dbReference type="EMBL" id="HIV27177.1"/>
    </source>
</evidence>
<feature type="domain" description="Glycosyl hydrolase family 31 C-terminal" evidence="9">
    <location>
        <begin position="581"/>
        <end position="665"/>
    </location>
</feature>
<dbReference type="SUPFAM" id="SSF74650">
    <property type="entry name" value="Galactose mutarotase-like"/>
    <property type="match status" value="1"/>
</dbReference>
<dbReference type="Pfam" id="PF01055">
    <property type="entry name" value="Glyco_hydro_31_2nd"/>
    <property type="match status" value="1"/>
</dbReference>
<dbReference type="NCBIfam" id="NF007940">
    <property type="entry name" value="PRK10658.1"/>
    <property type="match status" value="1"/>
</dbReference>
<dbReference type="Proteomes" id="UP000886884">
    <property type="component" value="Unassembled WGS sequence"/>
</dbReference>
<dbReference type="Gene3D" id="2.60.40.1180">
    <property type="entry name" value="Golgi alpha-mannosidase II"/>
    <property type="match status" value="2"/>
</dbReference>
<keyword evidence="3 6" id="KW-0326">Glycosidase</keyword>
<feature type="domain" description="Glycoside hydrolase family 31 TIM barrel" evidence="7">
    <location>
        <begin position="257"/>
        <end position="572"/>
    </location>
</feature>
<dbReference type="EC" id="3.2.1.177" evidence="5"/>
<sequence>MKFAEGHWVMRRGVRAAYAADAYETRVESERLTIIAATQILKNRGMTIGGPTITLRISSPLAGVLCFEAAHFLGAKAAKPEFALHRERPQVCVREDGFQSAHIAASIGRDMQIAIASGEERITGMGFRSLGVMDDENTGKRYLSAQLDLDVGECIYGLGERFTPFVKNGQSVDMWQGDGGSCSELAYKNVPFYLSSKGYGVFVDSPADVSFEVGSENVERVRFSAEGESLRFYVIAGAGANPLKDALSRYTHLTGRPALPPAWSFGLWLTTSFTTDYDEATVMHFLRGMQERDIPLSVFHFDCFWMKGWHWCDFAWDEAMFPDPEGMLRRLKARGLHICVWINPYIAQHSRLFEEAKREHYLIEKTDGSVWQSDLWQPGMGVVDFTNPAACAWYKGHLLRLVGMGVDCFKTDFGERIPVRDVAYFDGGDPVRMHNYYAQLYNQLVFETLEEARGRGEAVVFARSATAGGQKYPCHWGGDNFATYVSMAETLRGGLSLAMCGFGFWSHDISGFEDTAPAHVYKRWCAFGLLSTHSRLHGSSSYRVPWLFDEEAVDVLRHFARLKCRLMPYLFAMSVAAHETGVPVLRPMVLEFPADHACRALDRQYMLGDSLLVAPVMREDGVVEYYLPEGRWTHLLDGRVQEGGHWLRESYDFFSLPLWVRENTLLPWGGHDDRPDYDYLDGLAVRPFFVQPGAAFTVYDASGRPAAQIRAAHHNGAAAIECDHDIIILEGE</sequence>
<accession>A0A9D1TCV6</accession>
<dbReference type="GO" id="GO:0061634">
    <property type="term" value="F:alpha-D-xyloside xylohydrolase"/>
    <property type="evidence" value="ECO:0007669"/>
    <property type="project" value="UniProtKB-EC"/>
</dbReference>
<reference evidence="10" key="2">
    <citation type="journal article" date="2021" name="PeerJ">
        <title>Extensive microbial diversity within the chicken gut microbiome revealed by metagenomics and culture.</title>
        <authorList>
            <person name="Gilroy R."/>
            <person name="Ravi A."/>
            <person name="Getino M."/>
            <person name="Pursley I."/>
            <person name="Horton D.L."/>
            <person name="Alikhan N.F."/>
            <person name="Baker D."/>
            <person name="Gharbi K."/>
            <person name="Hall N."/>
            <person name="Watson M."/>
            <person name="Adriaenssens E.M."/>
            <person name="Foster-Nyarko E."/>
            <person name="Jarju S."/>
            <person name="Secka A."/>
            <person name="Antonio M."/>
            <person name="Oren A."/>
            <person name="Chaudhuri R.R."/>
            <person name="La Ragione R."/>
            <person name="Hildebrand F."/>
            <person name="Pallen M.J."/>
        </authorList>
    </citation>
    <scope>NUCLEOTIDE SEQUENCE</scope>
    <source>
        <strain evidence="10">CHK183-6373</strain>
    </source>
</reference>
<comment type="catalytic activity">
    <reaction evidence="4">
        <text>Hydrolysis of terminal, non-reducing alpha-D-xylose residues with release of alpha-D-xylose.</text>
        <dbReference type="EC" id="3.2.1.177"/>
    </reaction>
</comment>
<evidence type="ECO:0000259" key="7">
    <source>
        <dbReference type="Pfam" id="PF01055"/>
    </source>
</evidence>
<dbReference type="CDD" id="cd06593">
    <property type="entry name" value="GH31_xylosidase_YicI"/>
    <property type="match status" value="1"/>
</dbReference>
<dbReference type="Gene3D" id="2.60.40.1760">
    <property type="entry name" value="glycosyl hydrolase (family 31)"/>
    <property type="match status" value="1"/>
</dbReference>
<protein>
    <recommendedName>
        <fullName evidence="5">alpha-D-xyloside xylohydrolase</fullName>
        <ecNumber evidence="5">3.2.1.177</ecNumber>
    </recommendedName>
</protein>
<dbReference type="SUPFAM" id="SSF51445">
    <property type="entry name" value="(Trans)glycosidases"/>
    <property type="match status" value="1"/>
</dbReference>
<evidence type="ECO:0000256" key="4">
    <source>
        <dbReference type="ARBA" id="ARBA00052064"/>
    </source>
</evidence>
<dbReference type="GO" id="GO:0030246">
    <property type="term" value="F:carbohydrate binding"/>
    <property type="evidence" value="ECO:0007669"/>
    <property type="project" value="InterPro"/>
</dbReference>
<dbReference type="InterPro" id="IPR000322">
    <property type="entry name" value="Glyco_hydro_31_TIM"/>
</dbReference>
<dbReference type="InterPro" id="IPR013780">
    <property type="entry name" value="Glyco_hydro_b"/>
</dbReference>
<evidence type="ECO:0000256" key="2">
    <source>
        <dbReference type="ARBA" id="ARBA00022801"/>
    </source>
</evidence>
<name>A0A9D1TCV6_9FIRM</name>
<dbReference type="EMBL" id="DVOT01000075">
    <property type="protein sequence ID" value="HIV27177.1"/>
    <property type="molecule type" value="Genomic_DNA"/>
</dbReference>
<evidence type="ECO:0000256" key="3">
    <source>
        <dbReference type="ARBA" id="ARBA00023295"/>
    </source>
</evidence>
<dbReference type="InterPro" id="IPR017853">
    <property type="entry name" value="GH"/>
</dbReference>
<dbReference type="SUPFAM" id="SSF51011">
    <property type="entry name" value="Glycosyl hydrolase domain"/>
    <property type="match status" value="1"/>
</dbReference>
<organism evidence="10 11">
    <name type="scientific">Candidatus Ornithocaccomicrobium faecavium</name>
    <dbReference type="NCBI Taxonomy" id="2840890"/>
    <lineage>
        <taxon>Bacteria</taxon>
        <taxon>Bacillati</taxon>
        <taxon>Bacillota</taxon>
        <taxon>Clostridia</taxon>
        <taxon>Candidatus Ornithocaccomicrobium</taxon>
    </lineage>
</organism>
<dbReference type="InterPro" id="IPR011013">
    <property type="entry name" value="Gal_mutarotase_sf_dom"/>
</dbReference>
<evidence type="ECO:0000259" key="9">
    <source>
        <dbReference type="Pfam" id="PF21365"/>
    </source>
</evidence>
<evidence type="ECO:0000313" key="11">
    <source>
        <dbReference type="Proteomes" id="UP000886884"/>
    </source>
</evidence>
<dbReference type="CDD" id="cd14752">
    <property type="entry name" value="GH31_N"/>
    <property type="match status" value="1"/>
</dbReference>
<dbReference type="InterPro" id="IPR048395">
    <property type="entry name" value="Glyco_hydro_31_C"/>
</dbReference>
<dbReference type="PANTHER" id="PTHR43053:SF4">
    <property type="entry name" value="MYOGENESIS-REGULATING GLYCOSIDASE"/>
    <property type="match status" value="1"/>
</dbReference>
<dbReference type="AlphaFoldDB" id="A0A9D1TCV6"/>